<organism evidence="1">
    <name type="scientific">marine sediment metagenome</name>
    <dbReference type="NCBI Taxonomy" id="412755"/>
    <lineage>
        <taxon>unclassified sequences</taxon>
        <taxon>metagenomes</taxon>
        <taxon>ecological metagenomes</taxon>
    </lineage>
</organism>
<evidence type="ECO:0000313" key="1">
    <source>
        <dbReference type="EMBL" id="KKL52007.1"/>
    </source>
</evidence>
<proteinExistence type="predicted"/>
<name>A0A0F9FLT9_9ZZZZ</name>
<feature type="non-terminal residue" evidence="1">
    <location>
        <position position="79"/>
    </location>
</feature>
<accession>A0A0F9FLT9</accession>
<dbReference type="EMBL" id="LAZR01032044">
    <property type="protein sequence ID" value="KKL52007.1"/>
    <property type="molecule type" value="Genomic_DNA"/>
</dbReference>
<protein>
    <submittedName>
        <fullName evidence="1">Uncharacterized protein</fullName>
    </submittedName>
</protein>
<sequence length="79" mass="9039">MASNGWKRQEQTVVTAKHYPGNWEGFTDGRAFRCHLCGNHVVLGQKWRWVRAPVTGNFHVCGDCDSGDLAEMRDRYKSL</sequence>
<reference evidence="1" key="1">
    <citation type="journal article" date="2015" name="Nature">
        <title>Complex archaea that bridge the gap between prokaryotes and eukaryotes.</title>
        <authorList>
            <person name="Spang A."/>
            <person name="Saw J.H."/>
            <person name="Jorgensen S.L."/>
            <person name="Zaremba-Niedzwiedzka K."/>
            <person name="Martijn J."/>
            <person name="Lind A.E."/>
            <person name="van Eijk R."/>
            <person name="Schleper C."/>
            <person name="Guy L."/>
            <person name="Ettema T.J."/>
        </authorList>
    </citation>
    <scope>NUCLEOTIDE SEQUENCE</scope>
</reference>
<dbReference type="AlphaFoldDB" id="A0A0F9FLT9"/>
<comment type="caution">
    <text evidence="1">The sequence shown here is derived from an EMBL/GenBank/DDBJ whole genome shotgun (WGS) entry which is preliminary data.</text>
</comment>
<gene>
    <name evidence="1" type="ORF">LCGC14_2289850</name>
</gene>